<gene>
    <name evidence="2" type="ORF">GCM10009836_38710</name>
</gene>
<sequence length="708" mass="73129">MTSADTGRHSMTDSADVVERFVGARRIAVVGASRNDSSITVRPAVYLRRYGFGGEVVLVHPSAAELHGLRAYRSLAEIDGPVDLVMSMVQGDAVRPVVRECIDLGIPAVISVASGFEGSGGQERRRSLAALVADHPGTRLVGPNSVGVLSTVTRSWTTFSSVLLDGPPAPGNIGLVTQSGAVGNGILMTLQARGVGVGHWFSTGDELDVGALEVATALVHRADCKVVGLFLEGITDPGFRRPLAEAIRATGKRVVAIRSASSGSGKAAALGHTGRVVGDSEIGLAGLREIGVEIVDSVDELVETLTFLSVAPPRPPSDAPARVTVVTVSGAMGVVAADHIARHPSLALASLDEQVTAELARLVPSYSGDEPANPLDVPVLGDPAVFEQVVKVVTGSDGGDATMIVTTTLAHDYESISRHLHSDRPVALTHLSAAESFTPEQARRLTEQGVAVLRSPYTAVRALAVWSGAGPDVPAAEPDPGHDDHDGAAARQLGVVASGDVLGGVLSGWMPPVRVVADEADAVAFLAEAGGPVVVKAEGSAIAHRTELGAVAVGLTDEAAVREAYRRISAICAAGGDRVVAQAMSRPGTEVLVSVVRDPELGTVALCRLGGVQVELGSSATLVLTDYDEGWVGALRESAVGKVLAGWRGEEPGDAEALLQFVREVRERGEHVPGLRLAEFNPVLVHAAGQGVTAVDVVTYLDPSEGAQ</sequence>
<dbReference type="Pfam" id="PF13380">
    <property type="entry name" value="CoA_binding_2"/>
    <property type="match status" value="1"/>
</dbReference>
<keyword evidence="3" id="KW-1185">Reference proteome</keyword>
<dbReference type="Pfam" id="PF13549">
    <property type="entry name" value="ATP-grasp_5"/>
    <property type="match status" value="1"/>
</dbReference>
<dbReference type="Gene3D" id="3.30.470.20">
    <property type="entry name" value="ATP-grasp fold, B domain"/>
    <property type="match status" value="1"/>
</dbReference>
<keyword evidence="2" id="KW-0436">Ligase</keyword>
<dbReference type="Gene3D" id="3.40.50.720">
    <property type="entry name" value="NAD(P)-binding Rossmann-like Domain"/>
    <property type="match status" value="1"/>
</dbReference>
<evidence type="ECO:0000313" key="3">
    <source>
        <dbReference type="Proteomes" id="UP001500449"/>
    </source>
</evidence>
<dbReference type="SUPFAM" id="SSF56059">
    <property type="entry name" value="Glutathione synthetase ATP-binding domain-like"/>
    <property type="match status" value="1"/>
</dbReference>
<proteinExistence type="predicted"/>
<dbReference type="PANTHER" id="PTHR42793:SF1">
    <property type="entry name" value="PEPTIDYL-LYSINE N-ACETYLTRANSFERASE PATZ"/>
    <property type="match status" value="1"/>
</dbReference>
<protein>
    <submittedName>
        <fullName evidence="2">Acetate--CoA ligase family protein</fullName>
    </submittedName>
</protein>
<dbReference type="PANTHER" id="PTHR42793">
    <property type="entry name" value="COA BINDING DOMAIN CONTAINING PROTEIN"/>
    <property type="match status" value="1"/>
</dbReference>
<dbReference type="Proteomes" id="UP001500449">
    <property type="component" value="Unassembled WGS sequence"/>
</dbReference>
<evidence type="ECO:0000313" key="2">
    <source>
        <dbReference type="EMBL" id="GAA1854921.1"/>
    </source>
</evidence>
<dbReference type="SMART" id="SM00881">
    <property type="entry name" value="CoA_binding"/>
    <property type="match status" value="1"/>
</dbReference>
<dbReference type="GO" id="GO:0016874">
    <property type="term" value="F:ligase activity"/>
    <property type="evidence" value="ECO:0007669"/>
    <property type="project" value="UniProtKB-KW"/>
</dbReference>
<dbReference type="Gene3D" id="3.40.50.261">
    <property type="entry name" value="Succinyl-CoA synthetase domains"/>
    <property type="match status" value="2"/>
</dbReference>
<dbReference type="InterPro" id="IPR013815">
    <property type="entry name" value="ATP_grasp_subdomain_1"/>
</dbReference>
<dbReference type="InterPro" id="IPR036291">
    <property type="entry name" value="NAD(P)-bd_dom_sf"/>
</dbReference>
<dbReference type="Pfam" id="PF13607">
    <property type="entry name" value="Succ_CoA_lig"/>
    <property type="match status" value="1"/>
</dbReference>
<comment type="caution">
    <text evidence="2">The sequence shown here is derived from an EMBL/GenBank/DDBJ whole genome shotgun (WGS) entry which is preliminary data.</text>
</comment>
<dbReference type="EMBL" id="BAAAQK010000012">
    <property type="protein sequence ID" value="GAA1854921.1"/>
    <property type="molecule type" value="Genomic_DNA"/>
</dbReference>
<feature type="domain" description="CoA-binding" evidence="1">
    <location>
        <begin position="21"/>
        <end position="116"/>
    </location>
</feature>
<dbReference type="InterPro" id="IPR003781">
    <property type="entry name" value="CoA-bd"/>
</dbReference>
<name>A0ABN2N802_9PSEU</name>
<dbReference type="InterPro" id="IPR016102">
    <property type="entry name" value="Succinyl-CoA_synth-like"/>
</dbReference>
<accession>A0ABN2N802</accession>
<dbReference type="InterPro" id="IPR032875">
    <property type="entry name" value="Succ_CoA_lig_flav_dom"/>
</dbReference>
<dbReference type="SUPFAM" id="SSF51735">
    <property type="entry name" value="NAD(P)-binding Rossmann-fold domains"/>
    <property type="match status" value="1"/>
</dbReference>
<dbReference type="SUPFAM" id="SSF52210">
    <property type="entry name" value="Succinyl-CoA synthetase domains"/>
    <property type="match status" value="2"/>
</dbReference>
<evidence type="ECO:0000259" key="1">
    <source>
        <dbReference type="SMART" id="SM00881"/>
    </source>
</evidence>
<organism evidence="2 3">
    <name type="scientific">Pseudonocardia ailaonensis</name>
    <dbReference type="NCBI Taxonomy" id="367279"/>
    <lineage>
        <taxon>Bacteria</taxon>
        <taxon>Bacillati</taxon>
        <taxon>Actinomycetota</taxon>
        <taxon>Actinomycetes</taxon>
        <taxon>Pseudonocardiales</taxon>
        <taxon>Pseudonocardiaceae</taxon>
        <taxon>Pseudonocardia</taxon>
    </lineage>
</organism>
<dbReference type="Gene3D" id="3.30.1490.20">
    <property type="entry name" value="ATP-grasp fold, A domain"/>
    <property type="match status" value="1"/>
</dbReference>
<reference evidence="2 3" key="1">
    <citation type="journal article" date="2019" name="Int. J. Syst. Evol. Microbiol.">
        <title>The Global Catalogue of Microorganisms (GCM) 10K type strain sequencing project: providing services to taxonomists for standard genome sequencing and annotation.</title>
        <authorList>
            <consortium name="The Broad Institute Genomics Platform"/>
            <consortium name="The Broad Institute Genome Sequencing Center for Infectious Disease"/>
            <person name="Wu L."/>
            <person name="Ma J."/>
        </authorList>
    </citation>
    <scope>NUCLEOTIDE SEQUENCE [LARGE SCALE GENOMIC DNA]</scope>
    <source>
        <strain evidence="2 3">JCM 16009</strain>
    </source>
</reference>